<dbReference type="Gene3D" id="1.20.120.1200">
    <property type="entry name" value="NADH-ubiquinone/plastoquinone oxidoreductase chain 6, subunit NuoJ"/>
    <property type="match status" value="1"/>
</dbReference>
<keyword evidence="2" id="KW-0472">Membrane</keyword>
<feature type="transmembrane region" description="Helical" evidence="2">
    <location>
        <begin position="93"/>
        <end position="114"/>
    </location>
</feature>
<dbReference type="EC" id="7.1.1.-" evidence="2"/>
<dbReference type="GO" id="GO:0048038">
    <property type="term" value="F:quinone binding"/>
    <property type="evidence" value="ECO:0007669"/>
    <property type="project" value="UniProtKB-UniRule"/>
</dbReference>
<dbReference type="Proteomes" id="UP000183413">
    <property type="component" value="Unassembled WGS sequence"/>
</dbReference>
<feature type="transmembrane region" description="Helical" evidence="2">
    <location>
        <begin position="55"/>
        <end position="81"/>
    </location>
</feature>
<dbReference type="PANTHER" id="PTHR33269:SF17">
    <property type="entry name" value="NADH-UBIQUINONE OXIDOREDUCTASE CHAIN 6"/>
    <property type="match status" value="1"/>
</dbReference>
<organism evidence="4 5">
    <name type="scientific">Actinomadura madurae</name>
    <dbReference type="NCBI Taxonomy" id="1993"/>
    <lineage>
        <taxon>Bacteria</taxon>
        <taxon>Bacillati</taxon>
        <taxon>Actinomycetota</taxon>
        <taxon>Actinomycetes</taxon>
        <taxon>Streptosporangiales</taxon>
        <taxon>Thermomonosporaceae</taxon>
        <taxon>Actinomadura</taxon>
    </lineage>
</organism>
<feature type="transmembrane region" description="Helical" evidence="2">
    <location>
        <begin position="134"/>
        <end position="160"/>
    </location>
</feature>
<sequence length="209" mass="21835">MSGQEIVFTLLGVVAVGSAVLVVTTRRLVHAALWLVVSFGTLAGGYLVLTAEFVAWVQVLIYVGAIVVLLLFGIMLTRAPIGESADLDSGNRWVAGAVAAATAAVLVTVMVMGFRDERMTLREGGGSADELGAAVFRTWVLPFEVLSVLLLASLVGAIVLSRSDIRARPEANGQARSRPGGTARPGLRGRSRSKGRERPEPPADGEGGA</sequence>
<evidence type="ECO:0000256" key="1">
    <source>
        <dbReference type="ARBA" id="ARBA00005698"/>
    </source>
</evidence>
<dbReference type="InterPro" id="IPR001457">
    <property type="entry name" value="NADH_UbQ/plastoQ_OxRdtase_su6"/>
</dbReference>
<dbReference type="AlphaFoldDB" id="A0A1I5ECF0"/>
<dbReference type="Pfam" id="PF00499">
    <property type="entry name" value="Oxidored_q3"/>
    <property type="match status" value="1"/>
</dbReference>
<evidence type="ECO:0000313" key="5">
    <source>
        <dbReference type="Proteomes" id="UP000183413"/>
    </source>
</evidence>
<dbReference type="GO" id="GO:0005886">
    <property type="term" value="C:plasma membrane"/>
    <property type="evidence" value="ECO:0007669"/>
    <property type="project" value="UniProtKB-SubCell"/>
</dbReference>
<comment type="subcellular location">
    <subcellularLocation>
        <location evidence="2">Cell membrane</location>
        <topology evidence="2">Multi-pass membrane protein</topology>
    </subcellularLocation>
</comment>
<dbReference type="InParanoid" id="A0A1I5ECF0"/>
<dbReference type="EMBL" id="FOVH01000004">
    <property type="protein sequence ID" value="SFO09288.1"/>
    <property type="molecule type" value="Genomic_DNA"/>
</dbReference>
<keyword evidence="2" id="KW-1133">Transmembrane helix</keyword>
<dbReference type="GO" id="GO:0008137">
    <property type="term" value="F:NADH dehydrogenase (ubiquinone) activity"/>
    <property type="evidence" value="ECO:0007669"/>
    <property type="project" value="UniProtKB-UniRule"/>
</dbReference>
<keyword evidence="2" id="KW-0874">Quinone</keyword>
<reference evidence="4 5" key="1">
    <citation type="submission" date="2016-10" db="EMBL/GenBank/DDBJ databases">
        <authorList>
            <person name="de Groot N.N."/>
        </authorList>
    </citation>
    <scope>NUCLEOTIDE SEQUENCE [LARGE SCALE GENOMIC DNA]</scope>
    <source>
        <strain evidence="4 5">DSM 43067</strain>
    </source>
</reference>
<comment type="catalytic activity">
    <reaction evidence="2">
        <text>a quinone + NADH + 5 H(+)(in) = a quinol + NAD(+) + 4 H(+)(out)</text>
        <dbReference type="Rhea" id="RHEA:57888"/>
        <dbReference type="ChEBI" id="CHEBI:15378"/>
        <dbReference type="ChEBI" id="CHEBI:24646"/>
        <dbReference type="ChEBI" id="CHEBI:57540"/>
        <dbReference type="ChEBI" id="CHEBI:57945"/>
        <dbReference type="ChEBI" id="CHEBI:132124"/>
    </reaction>
</comment>
<comment type="function">
    <text evidence="2">NDH-1 shuttles electrons from NADH, via FMN and iron-sulfur (Fe-S) centers, to quinones in the respiratory chain. Couples the redox reaction to proton translocation (for every two electrons transferred, four hydrogen ions are translocated across the cytoplasmic membrane), and thus conserves the redox energy in a proton gradient.</text>
</comment>
<dbReference type="STRING" id="1993.SAMN04489713_10471"/>
<dbReference type="FunFam" id="1.20.120.1200:FF:000007">
    <property type="entry name" value="NADH-quinone oxidoreductase subunit J"/>
    <property type="match status" value="1"/>
</dbReference>
<keyword evidence="2" id="KW-0520">NAD</keyword>
<dbReference type="InterPro" id="IPR042106">
    <property type="entry name" value="Nuo/plastoQ_OxRdtase_6_NuoJ"/>
</dbReference>
<proteinExistence type="inferred from homology"/>
<comment type="similarity">
    <text evidence="1 2">Belongs to the complex I subunit 6 family.</text>
</comment>
<protein>
    <recommendedName>
        <fullName evidence="2">NADH-quinone oxidoreductase subunit J</fullName>
        <ecNumber evidence="2">7.1.1.-</ecNumber>
    </recommendedName>
</protein>
<evidence type="ECO:0000256" key="3">
    <source>
        <dbReference type="SAM" id="MobiDB-lite"/>
    </source>
</evidence>
<evidence type="ECO:0000313" key="4">
    <source>
        <dbReference type="EMBL" id="SFO09288.1"/>
    </source>
</evidence>
<keyword evidence="5" id="KW-1185">Reference proteome</keyword>
<dbReference type="eggNOG" id="COG0839">
    <property type="taxonomic scope" value="Bacteria"/>
</dbReference>
<keyword evidence="2" id="KW-0812">Transmembrane</keyword>
<name>A0A1I5ECF0_9ACTN</name>
<feature type="region of interest" description="Disordered" evidence="3">
    <location>
        <begin position="169"/>
        <end position="209"/>
    </location>
</feature>
<feature type="transmembrane region" description="Helical" evidence="2">
    <location>
        <begin position="31"/>
        <end position="49"/>
    </location>
</feature>
<gene>
    <name evidence="4" type="ORF">SAMN04489713_10471</name>
</gene>
<dbReference type="PANTHER" id="PTHR33269">
    <property type="entry name" value="NADH-UBIQUINONE OXIDOREDUCTASE CHAIN 6"/>
    <property type="match status" value="1"/>
</dbReference>
<evidence type="ECO:0000256" key="2">
    <source>
        <dbReference type="RuleBase" id="RU004429"/>
    </source>
</evidence>
<feature type="transmembrane region" description="Helical" evidence="2">
    <location>
        <begin position="6"/>
        <end position="24"/>
    </location>
</feature>
<keyword evidence="2" id="KW-1003">Cell membrane</keyword>
<accession>A0A1I5ECF0</accession>
<dbReference type="RefSeq" id="WP_083597600.1">
    <property type="nucleotide sequence ID" value="NZ_FOVH01000004.1"/>
</dbReference>